<dbReference type="KEGG" id="hdf:AArcSl_3106"/>
<sequence length="367" mass="38855">MGLRCLLGHDFTEPELERDRETSGGEVVITVREVKTCRRCGETQIVSENKEVTSVEQLAETAREIEHEGEPSESTPEPSESPSEPSESTPEPPSEAVDAAEPEVGDEDIDEGPGAGPDEEDVVDASGVSSADEGTDFEDDDVPQDTEEDDGIILEDGPADPDRTPGSWPDASDTHQGDEDPMSEGDESAAGDESTAGDELTEGERAEPWPDQRGEDEGYDAEPGGGTPEGVSFGSGLTPEAKDGQSPEDDEGVEFIESSRDVSGSGGRWPDPTDAPDEDGTDTSDVDDDADSEDASGAAETDAAEDTEFTRAADAVDASKGTPFETEFFCPECGHTAPAEGSSLRTGDICPECRRGYIAERERARER</sequence>
<dbReference type="EMBL" id="CP025066">
    <property type="protein sequence ID" value="AUX10713.1"/>
    <property type="molecule type" value="Genomic_DNA"/>
</dbReference>
<proteinExistence type="predicted"/>
<dbReference type="Pfam" id="PF23373">
    <property type="entry name" value="DUF7093"/>
    <property type="match status" value="1"/>
</dbReference>
<evidence type="ECO:0000313" key="2">
    <source>
        <dbReference type="EMBL" id="AUX10713.1"/>
    </source>
</evidence>
<dbReference type="AlphaFoldDB" id="A0A343TNP1"/>
<evidence type="ECO:0000313" key="3">
    <source>
        <dbReference type="Proteomes" id="UP000263012"/>
    </source>
</evidence>
<dbReference type="InterPro" id="IPR055519">
    <property type="entry name" value="DUF7093"/>
</dbReference>
<feature type="compositionally biased region" description="Acidic residues" evidence="1">
    <location>
        <begin position="133"/>
        <end position="159"/>
    </location>
</feature>
<accession>A0A343TNP1</accession>
<feature type="compositionally biased region" description="Acidic residues" evidence="1">
    <location>
        <begin position="179"/>
        <end position="201"/>
    </location>
</feature>
<evidence type="ECO:0000256" key="1">
    <source>
        <dbReference type="SAM" id="MobiDB-lite"/>
    </source>
</evidence>
<organism evidence="2 3">
    <name type="scientific">Halalkaliarchaeum desulfuricum</name>
    <dbReference type="NCBI Taxonomy" id="2055893"/>
    <lineage>
        <taxon>Archaea</taxon>
        <taxon>Methanobacteriati</taxon>
        <taxon>Methanobacteriota</taxon>
        <taxon>Stenosarchaea group</taxon>
        <taxon>Halobacteria</taxon>
        <taxon>Halobacteriales</taxon>
        <taxon>Haloferacaceae</taxon>
        <taxon>Halalkaliarchaeum</taxon>
    </lineage>
</organism>
<dbReference type="GeneID" id="37879473"/>
<feature type="compositionally biased region" description="Acidic residues" evidence="1">
    <location>
        <begin position="274"/>
        <end position="294"/>
    </location>
</feature>
<dbReference type="OrthoDB" id="205650at2157"/>
<feature type="compositionally biased region" description="Low complexity" evidence="1">
    <location>
        <begin position="72"/>
        <end position="89"/>
    </location>
</feature>
<feature type="compositionally biased region" description="Basic and acidic residues" evidence="1">
    <location>
        <begin position="202"/>
        <end position="216"/>
    </location>
</feature>
<keyword evidence="3" id="KW-1185">Reference proteome</keyword>
<reference evidence="3" key="1">
    <citation type="submission" date="2017-11" db="EMBL/GenBank/DDBJ databases">
        <title>Phenotypic and genomic properties of facultatively anaerobic sulfur-reducing natronoarchaea from hypersaline soda lakes.</title>
        <authorList>
            <person name="Sorokin D.Y."/>
            <person name="Kublanov I.V."/>
            <person name="Roman P."/>
            <person name="Sinninghe Damste J.S."/>
            <person name="Golyshin P.N."/>
            <person name="Rojo D."/>
            <person name="Ciordia S."/>
            <person name="Mena M.D.C."/>
            <person name="Ferrer M."/>
            <person name="Messina E."/>
            <person name="Smedile F."/>
            <person name="La Spada G."/>
            <person name="La Cono V."/>
            <person name="Yakimov M.M."/>
        </authorList>
    </citation>
    <scope>NUCLEOTIDE SEQUENCE [LARGE SCALE GENOMIC DNA]</scope>
    <source>
        <strain evidence="3">AArc-Sl</strain>
    </source>
</reference>
<dbReference type="RefSeq" id="WP_119821278.1">
    <property type="nucleotide sequence ID" value="NZ_CP025066.1"/>
</dbReference>
<protein>
    <submittedName>
        <fullName evidence="2">Uncharacterized protein</fullName>
    </submittedName>
</protein>
<name>A0A343TNP1_9EURY</name>
<gene>
    <name evidence="2" type="ORF">AArcSl_3106</name>
</gene>
<feature type="compositionally biased region" description="Acidic residues" evidence="1">
    <location>
        <begin position="98"/>
        <end position="123"/>
    </location>
</feature>
<dbReference type="Proteomes" id="UP000263012">
    <property type="component" value="Chromosome"/>
</dbReference>
<feature type="region of interest" description="Disordered" evidence="1">
    <location>
        <begin position="62"/>
        <end position="318"/>
    </location>
</feature>